<feature type="domain" description="HIT" evidence="2">
    <location>
        <begin position="4"/>
        <end position="111"/>
    </location>
</feature>
<organism evidence="3 4">
    <name type="scientific">Acinetobacter shaoyimingii</name>
    <dbReference type="NCBI Taxonomy" id="2715164"/>
    <lineage>
        <taxon>Bacteria</taxon>
        <taxon>Pseudomonadati</taxon>
        <taxon>Pseudomonadota</taxon>
        <taxon>Gammaproteobacteria</taxon>
        <taxon>Moraxellales</taxon>
        <taxon>Moraxellaceae</taxon>
        <taxon>Acinetobacter</taxon>
    </lineage>
</organism>
<accession>A0A6G8RZM5</accession>
<feature type="short sequence motif" description="Histidine triad motif" evidence="1">
    <location>
        <begin position="96"/>
        <end position="100"/>
    </location>
</feature>
<dbReference type="InterPro" id="IPR036265">
    <property type="entry name" value="HIT-like_sf"/>
</dbReference>
<name>A0A6G8RZM5_9GAMM</name>
<protein>
    <submittedName>
        <fullName evidence="3">HIT family protein</fullName>
    </submittedName>
</protein>
<dbReference type="PROSITE" id="PS51084">
    <property type="entry name" value="HIT_2"/>
    <property type="match status" value="1"/>
</dbReference>
<dbReference type="SUPFAM" id="SSF54197">
    <property type="entry name" value="HIT-like"/>
    <property type="match status" value="1"/>
</dbReference>
<dbReference type="AlphaFoldDB" id="A0A6G8RZM5"/>
<dbReference type="PANTHER" id="PTHR42997">
    <property type="entry name" value="HIT FAMILY HYDROLASE"/>
    <property type="match status" value="1"/>
</dbReference>
<dbReference type="InterPro" id="IPR052908">
    <property type="entry name" value="AP-4-A_phosphorylase"/>
</dbReference>
<dbReference type="GO" id="GO:0003824">
    <property type="term" value="F:catalytic activity"/>
    <property type="evidence" value="ECO:0007669"/>
    <property type="project" value="InterPro"/>
</dbReference>
<evidence type="ECO:0000313" key="4">
    <source>
        <dbReference type="Proteomes" id="UP000502297"/>
    </source>
</evidence>
<reference evidence="3 4" key="1">
    <citation type="submission" date="2020-03" db="EMBL/GenBank/DDBJ databases">
        <authorList>
            <person name="Zhu W."/>
        </authorList>
    </citation>
    <scope>NUCLEOTIDE SEQUENCE [LARGE SCALE GENOMIC DNA]</scope>
    <source>
        <strain evidence="3 4">323-1</strain>
    </source>
</reference>
<gene>
    <name evidence="3" type="ORF">G8E00_15890</name>
</gene>
<dbReference type="InterPro" id="IPR011146">
    <property type="entry name" value="HIT-like"/>
</dbReference>
<proteinExistence type="predicted"/>
<dbReference type="RefSeq" id="WP_166012497.1">
    <property type="nucleotide sequence ID" value="NZ_CP049801.1"/>
</dbReference>
<dbReference type="KEGG" id="asha:G8E00_15890"/>
<keyword evidence="4" id="KW-1185">Reference proteome</keyword>
<dbReference type="Gene3D" id="3.30.428.10">
    <property type="entry name" value="HIT-like"/>
    <property type="match status" value="1"/>
</dbReference>
<evidence type="ECO:0000313" key="3">
    <source>
        <dbReference type="EMBL" id="QIO07314.1"/>
    </source>
</evidence>
<evidence type="ECO:0000259" key="2">
    <source>
        <dbReference type="PROSITE" id="PS51084"/>
    </source>
</evidence>
<dbReference type="EMBL" id="CP049801">
    <property type="protein sequence ID" value="QIO07314.1"/>
    <property type="molecule type" value="Genomic_DNA"/>
</dbReference>
<dbReference type="Proteomes" id="UP000502297">
    <property type="component" value="Chromosome"/>
</dbReference>
<dbReference type="Pfam" id="PF01230">
    <property type="entry name" value="HIT"/>
    <property type="match status" value="1"/>
</dbReference>
<evidence type="ECO:0000256" key="1">
    <source>
        <dbReference type="PROSITE-ProRule" id="PRU00464"/>
    </source>
</evidence>
<sequence>MTDQKCAYCNYDEYDVIDKNDYGVILPEPNPLSKGHTVIIPLRHVSSFFEITDKERKSLQSLLELARNELKLRHHPEGFHIAFNDGNVFGEQPSEHLHIHIIPRYKNQPLKLDSRWGIISE</sequence>
<dbReference type="PANTHER" id="PTHR42997:SF1">
    <property type="entry name" value="AP-4-A PHOSPHORYLASE"/>
    <property type="match status" value="1"/>
</dbReference>